<evidence type="ECO:0000256" key="8">
    <source>
        <dbReference type="RuleBase" id="RU000660"/>
    </source>
</evidence>
<dbReference type="GO" id="GO:0006412">
    <property type="term" value="P:translation"/>
    <property type="evidence" value="ECO:0007669"/>
    <property type="project" value="InterPro"/>
</dbReference>
<evidence type="ECO:0000256" key="7">
    <source>
        <dbReference type="ARBA" id="ARBA00037226"/>
    </source>
</evidence>
<keyword evidence="3 8" id="KW-0689">Ribosomal protein</keyword>
<comment type="similarity">
    <text evidence="2 8">Belongs to the bacterial ribosomal protein bL17 family.</text>
</comment>
<gene>
    <name evidence="10" type="ORF">BCR38DRAFT_488598</name>
</gene>
<accession>A0A1Y2DJZ9</accession>
<reference evidence="10 11" key="1">
    <citation type="submission" date="2016-07" db="EMBL/GenBank/DDBJ databases">
        <title>Pervasive Adenine N6-methylation of Active Genes in Fungi.</title>
        <authorList>
            <consortium name="DOE Joint Genome Institute"/>
            <person name="Mondo S.J."/>
            <person name="Dannebaum R.O."/>
            <person name="Kuo R.C."/>
            <person name="Labutti K."/>
            <person name="Haridas S."/>
            <person name="Kuo A."/>
            <person name="Salamov A."/>
            <person name="Ahrendt S.R."/>
            <person name="Lipzen A."/>
            <person name="Sullivan W."/>
            <person name="Andreopoulos W.B."/>
            <person name="Clum A."/>
            <person name="Lindquist E."/>
            <person name="Daum C."/>
            <person name="Ramamoorthy G.K."/>
            <person name="Gryganskyi A."/>
            <person name="Culley D."/>
            <person name="Magnuson J.K."/>
            <person name="James T.Y."/>
            <person name="O'Malley M.A."/>
            <person name="Stajich J.E."/>
            <person name="Spatafora J.W."/>
            <person name="Visel A."/>
            <person name="Grigoriev I.V."/>
        </authorList>
    </citation>
    <scope>NUCLEOTIDE SEQUENCE [LARGE SCALE GENOMIC DNA]</scope>
    <source>
        <strain evidence="10 11">CBS 129021</strain>
    </source>
</reference>
<comment type="function">
    <text evidence="7">Component of the mitochondrial ribosome (mitoribosome), a dedicated translation machinery responsible for the synthesis of mitochondrial genome-encoded proteins, including at least some of the essential transmembrane subunits of the mitochondrial respiratory chain. The mitoribosomes are attached to the mitochondrial inner membrane and translation products are cotranslationally integrated into the membrane.</text>
</comment>
<evidence type="ECO:0000313" key="11">
    <source>
        <dbReference type="Proteomes" id="UP000193689"/>
    </source>
</evidence>
<dbReference type="FunFam" id="3.90.1030.10:FF:000005">
    <property type="entry name" value="Probable 50S ribosomal protein L17"/>
    <property type="match status" value="1"/>
</dbReference>
<name>A0A1Y2DJZ9_9PEZI</name>
<evidence type="ECO:0000313" key="10">
    <source>
        <dbReference type="EMBL" id="ORY59572.1"/>
    </source>
</evidence>
<dbReference type="InterPro" id="IPR036373">
    <property type="entry name" value="Ribosomal_bL17_sf"/>
</dbReference>
<dbReference type="STRING" id="1141098.A0A1Y2DJZ9"/>
<evidence type="ECO:0000256" key="9">
    <source>
        <dbReference type="SAM" id="MobiDB-lite"/>
    </source>
</evidence>
<sequence length="239" mass="27360">MAGGTVKYRHLSRNSAHRQALLRNLVTSLVKHESIRTSWAKAKETQRMADKLITLAKRNNETARRKATGILFKPHDLLPKLFNELRLRYADRPGGYTRVLRTEPKSTYDQGDSAILELVDGPKDMRFHMTAAAIARDEKLGRPPTQLTLFNKAKVTRYRANGEGEFAKMVEQMRAARLDDPETREEGVEESKGEEEEEYDEGGLGRWCRRIGQELKLRVSMGRKRYQSCGRRAKNADVT</sequence>
<dbReference type="PANTHER" id="PTHR14413">
    <property type="entry name" value="RIBOSOMAL PROTEIN L17"/>
    <property type="match status" value="1"/>
</dbReference>
<dbReference type="RefSeq" id="XP_040712146.1">
    <property type="nucleotide sequence ID" value="XM_040864294.1"/>
</dbReference>
<evidence type="ECO:0000256" key="1">
    <source>
        <dbReference type="ARBA" id="ARBA00004173"/>
    </source>
</evidence>
<dbReference type="Pfam" id="PF01196">
    <property type="entry name" value="Ribosomal_L17"/>
    <property type="match status" value="1"/>
</dbReference>
<evidence type="ECO:0000256" key="3">
    <source>
        <dbReference type="ARBA" id="ARBA00022980"/>
    </source>
</evidence>
<dbReference type="AlphaFoldDB" id="A0A1Y2DJZ9"/>
<evidence type="ECO:0000256" key="4">
    <source>
        <dbReference type="ARBA" id="ARBA00023128"/>
    </source>
</evidence>
<dbReference type="InterPro" id="IPR000456">
    <property type="entry name" value="Ribosomal_bL17"/>
</dbReference>
<dbReference type="NCBIfam" id="TIGR00059">
    <property type="entry name" value="L17"/>
    <property type="match status" value="1"/>
</dbReference>
<organism evidence="10 11">
    <name type="scientific">Pseudomassariella vexata</name>
    <dbReference type="NCBI Taxonomy" id="1141098"/>
    <lineage>
        <taxon>Eukaryota</taxon>
        <taxon>Fungi</taxon>
        <taxon>Dikarya</taxon>
        <taxon>Ascomycota</taxon>
        <taxon>Pezizomycotina</taxon>
        <taxon>Sordariomycetes</taxon>
        <taxon>Xylariomycetidae</taxon>
        <taxon>Amphisphaeriales</taxon>
        <taxon>Pseudomassariaceae</taxon>
        <taxon>Pseudomassariella</taxon>
    </lineage>
</organism>
<evidence type="ECO:0000256" key="5">
    <source>
        <dbReference type="ARBA" id="ARBA00023274"/>
    </source>
</evidence>
<keyword evidence="11" id="KW-1185">Reference proteome</keyword>
<dbReference type="PANTHER" id="PTHR14413:SF16">
    <property type="entry name" value="LARGE RIBOSOMAL SUBUNIT PROTEIN BL17M"/>
    <property type="match status" value="1"/>
</dbReference>
<dbReference type="GO" id="GO:0003735">
    <property type="term" value="F:structural constituent of ribosome"/>
    <property type="evidence" value="ECO:0007669"/>
    <property type="project" value="InterPro"/>
</dbReference>
<comment type="caution">
    <text evidence="10">The sequence shown here is derived from an EMBL/GenBank/DDBJ whole genome shotgun (WGS) entry which is preliminary data.</text>
</comment>
<dbReference type="GO" id="GO:0005762">
    <property type="term" value="C:mitochondrial large ribosomal subunit"/>
    <property type="evidence" value="ECO:0007669"/>
    <property type="project" value="TreeGrafter"/>
</dbReference>
<dbReference type="InParanoid" id="A0A1Y2DJZ9"/>
<dbReference type="Gene3D" id="3.90.1030.10">
    <property type="entry name" value="Ribosomal protein L17"/>
    <property type="match status" value="1"/>
</dbReference>
<dbReference type="Proteomes" id="UP000193689">
    <property type="component" value="Unassembled WGS sequence"/>
</dbReference>
<evidence type="ECO:0000256" key="2">
    <source>
        <dbReference type="ARBA" id="ARBA00008777"/>
    </source>
</evidence>
<feature type="region of interest" description="Disordered" evidence="9">
    <location>
        <begin position="178"/>
        <end position="201"/>
    </location>
</feature>
<dbReference type="GeneID" id="63780506"/>
<feature type="compositionally biased region" description="Basic and acidic residues" evidence="9">
    <location>
        <begin position="178"/>
        <end position="191"/>
    </location>
</feature>
<dbReference type="EMBL" id="MCFJ01000013">
    <property type="protein sequence ID" value="ORY59572.1"/>
    <property type="molecule type" value="Genomic_DNA"/>
</dbReference>
<proteinExistence type="inferred from homology"/>
<feature type="compositionally biased region" description="Acidic residues" evidence="9">
    <location>
        <begin position="192"/>
        <end position="201"/>
    </location>
</feature>
<dbReference type="FunCoup" id="A0A1Y2DJZ9">
    <property type="interactions" value="592"/>
</dbReference>
<dbReference type="SUPFAM" id="SSF64263">
    <property type="entry name" value="Prokaryotic ribosomal protein L17"/>
    <property type="match status" value="1"/>
</dbReference>
<keyword evidence="5 8" id="KW-0687">Ribonucleoprotein</keyword>
<keyword evidence="4" id="KW-0496">Mitochondrion</keyword>
<dbReference type="OrthoDB" id="275000at2759"/>
<comment type="subcellular location">
    <subcellularLocation>
        <location evidence="1">Mitochondrion</location>
    </subcellularLocation>
</comment>
<protein>
    <recommendedName>
        <fullName evidence="6">Large ribosomal subunit protein bL17m</fullName>
    </recommendedName>
</protein>
<dbReference type="HAMAP" id="MF_01368">
    <property type="entry name" value="Ribosomal_bL17"/>
    <property type="match status" value="1"/>
</dbReference>
<evidence type="ECO:0000256" key="6">
    <source>
        <dbReference type="ARBA" id="ARBA00035290"/>
    </source>
</evidence>